<accession>A0A7C8HGM6</accession>
<dbReference type="Proteomes" id="UP000483018">
    <property type="component" value="Unassembled WGS sequence"/>
</dbReference>
<dbReference type="Gene3D" id="3.40.50.300">
    <property type="entry name" value="P-loop containing nucleotide triphosphate hydrolases"/>
    <property type="match status" value="1"/>
</dbReference>
<name>A0A7C8HGM6_9FIRM</name>
<feature type="domain" description="AAA" evidence="1">
    <location>
        <begin position="3"/>
        <end position="212"/>
    </location>
</feature>
<dbReference type="PANTHER" id="PTHR13696">
    <property type="entry name" value="P-LOOP CONTAINING NUCLEOSIDE TRIPHOSPHATE HYDROLASE"/>
    <property type="match status" value="1"/>
</dbReference>
<proteinExistence type="predicted"/>
<dbReference type="InterPro" id="IPR027417">
    <property type="entry name" value="P-loop_NTPase"/>
</dbReference>
<comment type="caution">
    <text evidence="2">The sequence shown here is derived from an EMBL/GenBank/DDBJ whole genome shotgun (WGS) entry which is preliminary data.</text>
</comment>
<reference evidence="2 3" key="1">
    <citation type="submission" date="2019-12" db="EMBL/GenBank/DDBJ databases">
        <title>Defluviitalea raffinosedens, isolated from a biogas fermenter, genome sequencing and characterization.</title>
        <authorList>
            <person name="Rettenmaier R."/>
            <person name="Schneider M."/>
            <person name="Neuhaus K."/>
            <person name="Liebl W."/>
            <person name="Zverlov V."/>
        </authorList>
    </citation>
    <scope>NUCLEOTIDE SEQUENCE [LARGE SCALE GENOMIC DNA]</scope>
    <source>
        <strain evidence="2 3">249c-K6</strain>
    </source>
</reference>
<dbReference type="EMBL" id="WSLF01000006">
    <property type="protein sequence ID" value="KAE9634115.1"/>
    <property type="molecule type" value="Genomic_DNA"/>
</dbReference>
<dbReference type="Pfam" id="PF13614">
    <property type="entry name" value="AAA_31"/>
    <property type="match status" value="1"/>
</dbReference>
<dbReference type="PANTHER" id="PTHR13696:SF52">
    <property type="entry name" value="PARA FAMILY PROTEIN CT_582"/>
    <property type="match status" value="1"/>
</dbReference>
<keyword evidence="3" id="KW-1185">Reference proteome</keyword>
<dbReference type="InterPro" id="IPR025669">
    <property type="entry name" value="AAA_dom"/>
</dbReference>
<dbReference type="InterPro" id="IPR050678">
    <property type="entry name" value="DNA_Partitioning_ATPase"/>
</dbReference>
<evidence type="ECO:0000313" key="3">
    <source>
        <dbReference type="Proteomes" id="UP000483018"/>
    </source>
</evidence>
<dbReference type="OrthoDB" id="9815116at2"/>
<organism evidence="2 3">
    <name type="scientific">Defluviitalea raffinosedens</name>
    <dbReference type="NCBI Taxonomy" id="1450156"/>
    <lineage>
        <taxon>Bacteria</taxon>
        <taxon>Bacillati</taxon>
        <taxon>Bacillota</taxon>
        <taxon>Clostridia</taxon>
        <taxon>Lachnospirales</taxon>
        <taxon>Defluviitaleaceae</taxon>
        <taxon>Defluviitalea</taxon>
    </lineage>
</organism>
<protein>
    <submittedName>
        <fullName evidence="2">AAA family ATPase</fullName>
    </submittedName>
</protein>
<evidence type="ECO:0000259" key="1">
    <source>
        <dbReference type="Pfam" id="PF13614"/>
    </source>
</evidence>
<gene>
    <name evidence="2" type="ORF">GND95_08340</name>
</gene>
<sequence>MAKKIFVGNYKGGVGKTTSVYQIGGWMAQEGKRVLLVDLDPQASLSRICTRNDVKGLEKLNYNETLNYAIELYSAYVETKLDRLKLLKKDFENMREYVKDIIKEVKVFKIKESAKFDYIPSTINFKNSRLNDLARKMTANLYNIFSIRFILNDLDCDENYDYIIFDCPPTSNMITHSVFLLSDYYIIPTICDDISADGVPDYIIEIESIYAKYSFNDEVGGLLLDIIVGNKPKLVGVFETIYKNRPGTKNWSKIEQIDKAISQTGVPALISKERNAKYRYSSGDPESINTTYIFKEKIRHLDNRSNDCGIPAKTESGSLHDEYRNISKAIMDILEDDEVNYDKK</sequence>
<dbReference type="CDD" id="cd02042">
    <property type="entry name" value="ParAB_family"/>
    <property type="match status" value="1"/>
</dbReference>
<evidence type="ECO:0000313" key="2">
    <source>
        <dbReference type="EMBL" id="KAE9634115.1"/>
    </source>
</evidence>
<dbReference type="AlphaFoldDB" id="A0A7C8HGM6"/>
<dbReference type="RefSeq" id="WP_158740399.1">
    <property type="nucleotide sequence ID" value="NZ_JAFBEP010000021.1"/>
</dbReference>
<dbReference type="SUPFAM" id="SSF52540">
    <property type="entry name" value="P-loop containing nucleoside triphosphate hydrolases"/>
    <property type="match status" value="1"/>
</dbReference>